<evidence type="ECO:0000313" key="3">
    <source>
        <dbReference type="Proteomes" id="UP000177941"/>
    </source>
</evidence>
<dbReference type="PANTHER" id="PTHR33969:SF2">
    <property type="entry name" value="SEGREGATION AND CONDENSATION PROTEIN A"/>
    <property type="match status" value="1"/>
</dbReference>
<comment type="caution">
    <text evidence="2">The sequence shown here is derived from an EMBL/GenBank/DDBJ whole genome shotgun (WGS) entry which is preliminary data.</text>
</comment>
<reference evidence="2 3" key="1">
    <citation type="journal article" date="2016" name="Nat. Commun.">
        <title>Thousands of microbial genomes shed light on interconnected biogeochemical processes in an aquifer system.</title>
        <authorList>
            <person name="Anantharaman K."/>
            <person name="Brown C.T."/>
            <person name="Hug L.A."/>
            <person name="Sharon I."/>
            <person name="Castelle C.J."/>
            <person name="Probst A.J."/>
            <person name="Thomas B.C."/>
            <person name="Singh A."/>
            <person name="Wilkins M.J."/>
            <person name="Karaoz U."/>
            <person name="Brodie E.L."/>
            <person name="Williams K.H."/>
            <person name="Hubbard S.S."/>
            <person name="Banfield J.F."/>
        </authorList>
    </citation>
    <scope>NUCLEOTIDE SEQUENCE [LARGE SCALE GENOMIC DNA]</scope>
</reference>
<dbReference type="Proteomes" id="UP000177941">
    <property type="component" value="Unassembled WGS sequence"/>
</dbReference>
<dbReference type="InterPro" id="IPR023093">
    <property type="entry name" value="ScpA-like_C"/>
</dbReference>
<dbReference type="InterPro" id="IPR003768">
    <property type="entry name" value="ScpA"/>
</dbReference>
<evidence type="ECO:0000256" key="1">
    <source>
        <dbReference type="ARBA" id="ARBA00044777"/>
    </source>
</evidence>
<dbReference type="AlphaFoldDB" id="A0A1G1X973"/>
<dbReference type="Gene3D" id="1.10.10.580">
    <property type="entry name" value="Structural maintenance of chromosome 1. Chain E"/>
    <property type="match status" value="1"/>
</dbReference>
<proteinExistence type="predicted"/>
<dbReference type="PANTHER" id="PTHR33969">
    <property type="entry name" value="SEGREGATION AND CONDENSATION PROTEIN A"/>
    <property type="match status" value="1"/>
</dbReference>
<organism evidence="2 3">
    <name type="scientific">Candidatus Andersenbacteria bacterium RIFCSPHIGHO2_12_FULL_45_11b</name>
    <dbReference type="NCBI Taxonomy" id="1797282"/>
    <lineage>
        <taxon>Bacteria</taxon>
        <taxon>Candidatus Anderseniibacteriota</taxon>
    </lineage>
</organism>
<dbReference type="Pfam" id="PF02616">
    <property type="entry name" value="SMC_ScpA"/>
    <property type="match status" value="1"/>
</dbReference>
<dbReference type="Gene3D" id="6.10.250.2410">
    <property type="match status" value="1"/>
</dbReference>
<gene>
    <name evidence="2" type="ORF">A3E36_03390</name>
</gene>
<sequence length="235" mass="26903">MQSTLPNVHIEQYEGPYDLLVELAKKEQIRLSEISLQSLTDSFLTYIKEREIDPEIMGSFLVVASTLLLIKVRQMVPSLAHEEEEEISDLHHRLALYEKFRAVSEILAARWNTKPLLPAHHFAEGEFQEPGSEAFMPNISSELLHDALQNLIGRIPPPPKPSAHLTRRGRSIKELFAMFQDRLDRVKKLIFQETVHGSSRQDQAVSFLAVLEMARNNSVRLEQEEAFSTLTVHKI</sequence>
<name>A0A1G1X973_9BACT</name>
<dbReference type="EMBL" id="MHHS01000032">
    <property type="protein sequence ID" value="OGY36608.1"/>
    <property type="molecule type" value="Genomic_DNA"/>
</dbReference>
<accession>A0A1G1X973</accession>
<evidence type="ECO:0000313" key="2">
    <source>
        <dbReference type="EMBL" id="OGY36608.1"/>
    </source>
</evidence>
<protein>
    <recommendedName>
        <fullName evidence="1">Segregation and condensation protein A</fullName>
    </recommendedName>
</protein>